<dbReference type="GO" id="GO:0046872">
    <property type="term" value="F:metal ion binding"/>
    <property type="evidence" value="ECO:0007669"/>
    <property type="project" value="UniProtKB-UniRule"/>
</dbReference>
<feature type="binding site" evidence="12">
    <location>
        <position position="635"/>
    </location>
    <ligand>
        <name>Mg(2+)</name>
        <dbReference type="ChEBI" id="CHEBI:18420"/>
        <label>1</label>
    </ligand>
</feature>
<dbReference type="NCBIfam" id="TIGR01865">
    <property type="entry name" value="cas_Csn1"/>
    <property type="match status" value="2"/>
</dbReference>
<evidence type="ECO:0000256" key="2">
    <source>
        <dbReference type="ARBA" id="ARBA00022722"/>
    </source>
</evidence>
<evidence type="ECO:0000256" key="4">
    <source>
        <dbReference type="ARBA" id="ARBA00022759"/>
    </source>
</evidence>
<dbReference type="Pfam" id="PF13395">
    <property type="entry name" value="HNH_4"/>
    <property type="match status" value="1"/>
</dbReference>
<feature type="binding site" evidence="12">
    <location>
        <position position="9"/>
    </location>
    <ligand>
        <name>Mg(2+)</name>
        <dbReference type="ChEBI" id="CHEBI:18420"/>
        <label>1</label>
    </ligand>
</feature>
<dbReference type="InterPro" id="IPR036397">
    <property type="entry name" value="RNaseH_sf"/>
</dbReference>
<comment type="similarity">
    <text evidence="12">Belongs to the CRISPR-associated Cas9 family.</text>
</comment>
<dbReference type="GO" id="GO:0016787">
    <property type="term" value="F:hydrolase activity"/>
    <property type="evidence" value="ECO:0007669"/>
    <property type="project" value="UniProtKB-KW"/>
</dbReference>
<keyword evidence="16" id="KW-1185">Reference proteome</keyword>
<dbReference type="Gene3D" id="3.30.420.10">
    <property type="entry name" value="Ribonuclease H-like superfamily/Ribonuclease H"/>
    <property type="match status" value="2"/>
</dbReference>
<dbReference type="AlphaFoldDB" id="A0A6C2U365"/>
<feature type="binding site" evidence="12">
    <location>
        <position position="639"/>
    </location>
    <ligand>
        <name>Mg(2+)</name>
        <dbReference type="ChEBI" id="CHEBI:18420"/>
        <label>2</label>
    </ligand>
</feature>
<feature type="active site" description="For RuvC-like nuclease domain" evidence="12">
    <location>
        <position position="9"/>
    </location>
</feature>
<feature type="binding site" evidence="12">
    <location>
        <position position="639"/>
    </location>
    <ligand>
        <name>Mg(2+)</name>
        <dbReference type="ChEBI" id="CHEBI:18420"/>
        <label>1</label>
    </ligand>
</feature>
<reference evidence="15 16" key="1">
    <citation type="submission" date="2019-04" db="EMBL/GenBank/DDBJ databases">
        <authorList>
            <person name="Van Vliet M D."/>
        </authorList>
    </citation>
    <scope>NUCLEOTIDE SEQUENCE [LARGE SCALE GENOMIC DNA]</scope>
    <source>
        <strain evidence="15 16">F1</strain>
    </source>
</reference>
<sequence length="1195" mass="137814">MGKRILGLDLGTNSIGWAVVDEVDGGFEIVKRDDGFEYRGVHIFQEGVKTEKGVESSKASERTGHRAARRIKFRRKLRKIQTLKALSEAGYCPALSIDELKDWQSKKIYPENPAFRAWCKTSEADSKNPYYFRWLAASEVLNLDKEEDRFKIGRVFYHMAQRRGFKSNRLDSTPDEESGVVKTEIAELSKKMGERTLGQYFWEDCYREGKPTRKVHTSRDDHYLAEFEVICEKQSIPADLKEKLLKAIFFQRPLKSQKGSVANCPFEPNKKRCPVSHPLFEEFRMLQVLNNIKIKFSESEEFRVLSEEEFEKAKAKFFRVSKANFDFKDISKELSKGKNKGAIFNYKDYQSLAGCPTISRLKTIFGEDYQSAISERYTGNRENKSAQDILNEVWNVLFSFNDEENVVSWATVNLGLDAEMAKKFAMIQLKQGYASLSLKAISKILPYLEQGLIYSHAVFFANLKKVVGTTIEEDPGLKADIEGLIDTHTQLTRALRSANELLREFKQSPYQFEQKYDLRDRTEFSDSVAAVVQCQINEHNGEFVPVPRLEERVAGYLVDRFGVPEGRTKSLYHPSKEETYKPAKRADDGKLYLESPCISSIKNPVFMRAMHRLKAVVNELLKQGVINDQTIVHVEMAREMNDANKRTALRRWNKKNENKRKGYAEQIEKDLERKAGDDEILKYKLWEEQSHRCIYCGNEISASQMLSAETEIEHTIPRSLCCDNSQENKTITHRECNRKKKNRIPFDCEDYDQILSRVQHWKDEADRLHFQVEKKVGASRAAATKEAKDSAIQARLLLQYERDYLREKYRRFTMEEVKAGFKNSQLVDTRIITKYARLYLNSLFKTVHSVSGKTTDACRKEWGLEEKSRDNHTHHTVDAIVCACLTRNQYDKLAAFYHDYESYEQNDPSVPRKPHLKKPWETFAEDMKVLKNEILVSHYVPNHLLKQTKKLLRKRGKVVTGKNGNPIVMQGKTARGSLHQDTFYGAIKRLDKESGKESTKYVVRKSLADLSESDLKKIVDDRVREIAQAGREKETCIIKAIEKLKKQRATSTEEREAELDAEIAEMESQLNGLYCLPNKNGAPVPIKKVRVYSPLTNPIELKGQRDVSQKKGREHKQKYYVGNDGNHQLAIYEGKNEKGKFGRTYRIANNLMASTGYVFPDKFGEMDLISVVHNGQLVLLFKESKEELICAYPQS</sequence>
<evidence type="ECO:0000256" key="8">
    <source>
        <dbReference type="ARBA" id="ARBA00023118"/>
    </source>
</evidence>
<evidence type="ECO:0000256" key="1">
    <source>
        <dbReference type="ARBA" id="ARBA00001946"/>
    </source>
</evidence>
<accession>A0A6C2U365</accession>
<feature type="active site" description="Proton acceptor for HNH nuclease domain" evidence="12">
    <location>
        <position position="714"/>
    </location>
</feature>
<evidence type="ECO:0000256" key="9">
    <source>
        <dbReference type="ARBA" id="ARBA00023125"/>
    </source>
</evidence>
<dbReference type="PROSITE" id="PS51749">
    <property type="entry name" value="HNH_CAS9"/>
    <property type="match status" value="1"/>
</dbReference>
<dbReference type="InterPro" id="IPR040619">
    <property type="entry name" value="Cas9_alpha-helical_lobe"/>
</dbReference>
<comment type="function">
    <text evidence="12">CRISPR (clustered regularly interspaced short palindromic repeat) is an adaptive immune system that provides protection against mobile genetic elements (viruses, transposable elements and conjugative plasmids). CRISPR clusters contain spacers, sequences complementary to antecedent mobile elements, and target invading nucleic acids. CRISPR clusters are transcribed and processed into CRISPR RNA (crRNA). In type II CRISPR systems correct processing of pre-crRNA requires a trans-encoded small RNA (tracrRNA), endogenous ribonuclease 3 (rnc) and this protein. The tracrRNA serves as a guide for ribonuclease 3-aided processing of pre-crRNA. Subsequently Cas9/crRNA/tracrRNA endonucleolytically cleaves linear or circular dsDNA target complementary to the spacer; Cas9 is inactive in the absence of the 2 guide RNAs (gRNA). Cas9 recognizes the protospacer adjacent motif (PAM) in the CRISPR repeat sequences to help distinguish self versus nonself, as targets within the bacterial CRISPR locus do not have PAMs. PAM recognition is also required for catalytic activity.</text>
</comment>
<dbReference type="InterPro" id="IPR003615">
    <property type="entry name" value="HNH_nuc"/>
</dbReference>
<keyword evidence="4 12" id="KW-0255">Endonuclease</keyword>
<name>A0A6C2U365_PONDE</name>
<comment type="domain">
    <text evidence="12">Has 2 endonuclease domains. The discontinuous RuvC-like domain cleaves the target DNA noncomplementary to crRNA while the HNH nuclease domain cleaves the target DNA complementary to crRNA.</text>
</comment>
<comment type="subunit">
    <text evidence="11 12">Monomer. Binds crRNA and tracrRNA.</text>
</comment>
<evidence type="ECO:0000256" key="3">
    <source>
        <dbReference type="ARBA" id="ARBA00022723"/>
    </source>
</evidence>
<dbReference type="Pfam" id="PF18541">
    <property type="entry name" value="RuvC_III"/>
    <property type="match status" value="1"/>
</dbReference>
<keyword evidence="9 12" id="KW-0238">DNA-binding</keyword>
<evidence type="ECO:0000313" key="16">
    <source>
        <dbReference type="Proteomes" id="UP000366872"/>
    </source>
</evidence>
<comment type="cofactor">
    <cofactor evidence="1 12">
        <name>Mg(2+)</name>
        <dbReference type="ChEBI" id="CHEBI:18420"/>
    </cofactor>
</comment>
<feature type="binding site" evidence="12">
    <location>
        <position position="9"/>
    </location>
    <ligand>
        <name>Mg(2+)</name>
        <dbReference type="ChEBI" id="CHEBI:18420"/>
        <label>2</label>
    </ligand>
</feature>
<evidence type="ECO:0000259" key="14">
    <source>
        <dbReference type="PROSITE" id="PS51749"/>
    </source>
</evidence>
<evidence type="ECO:0000256" key="13">
    <source>
        <dbReference type="SAM" id="Coils"/>
    </source>
</evidence>
<dbReference type="GO" id="GO:0043571">
    <property type="term" value="P:maintenance of CRISPR repeat elements"/>
    <property type="evidence" value="ECO:0007669"/>
    <property type="project" value="UniProtKB-UniRule"/>
</dbReference>
<dbReference type="InterPro" id="IPR033114">
    <property type="entry name" value="HNH_CAS9"/>
</dbReference>
<feature type="coiled-coil region" evidence="13">
    <location>
        <begin position="1041"/>
        <end position="1069"/>
    </location>
</feature>
<dbReference type="RefSeq" id="WP_136079732.1">
    <property type="nucleotide sequence ID" value="NZ_CAAHFG010000001.1"/>
</dbReference>
<evidence type="ECO:0000256" key="7">
    <source>
        <dbReference type="ARBA" id="ARBA00022884"/>
    </source>
</evidence>
<keyword evidence="5 12" id="KW-0378">Hydrolase</keyword>
<keyword evidence="3 12" id="KW-0479">Metal-binding</keyword>
<evidence type="ECO:0000256" key="5">
    <source>
        <dbReference type="ARBA" id="ARBA00022801"/>
    </source>
</evidence>
<protein>
    <recommendedName>
        <fullName evidence="12">CRISPR-associated endonuclease Cas9</fullName>
        <ecNumber evidence="12">3.1.-.-</ecNumber>
    </recommendedName>
</protein>
<feature type="binding site" evidence="12">
    <location>
        <position position="875"/>
    </location>
    <ligand>
        <name>Mg(2+)</name>
        <dbReference type="ChEBI" id="CHEBI:18420"/>
        <label>2</label>
    </ligand>
</feature>
<evidence type="ECO:0000313" key="15">
    <source>
        <dbReference type="EMBL" id="VGO14239.1"/>
    </source>
</evidence>
<dbReference type="InterPro" id="IPR028629">
    <property type="entry name" value="Cas9"/>
</dbReference>
<keyword evidence="6 12" id="KW-0460">Magnesium</keyword>
<organism evidence="15 16">
    <name type="scientific">Pontiella desulfatans</name>
    <dbReference type="NCBI Taxonomy" id="2750659"/>
    <lineage>
        <taxon>Bacteria</taxon>
        <taxon>Pseudomonadati</taxon>
        <taxon>Kiritimatiellota</taxon>
        <taxon>Kiritimatiellia</taxon>
        <taxon>Kiritimatiellales</taxon>
        <taxon>Pontiellaceae</taxon>
        <taxon>Pontiella</taxon>
    </lineage>
</organism>
<evidence type="ECO:0000256" key="6">
    <source>
        <dbReference type="ARBA" id="ARBA00022842"/>
    </source>
</evidence>
<evidence type="ECO:0000256" key="10">
    <source>
        <dbReference type="ARBA" id="ARBA00023211"/>
    </source>
</evidence>
<proteinExistence type="inferred from homology"/>
<dbReference type="Proteomes" id="UP000366872">
    <property type="component" value="Unassembled WGS sequence"/>
</dbReference>
<keyword evidence="13" id="KW-0175">Coiled coil</keyword>
<evidence type="ECO:0000256" key="12">
    <source>
        <dbReference type="HAMAP-Rule" id="MF_01480"/>
    </source>
</evidence>
<feature type="domain" description="HNH Cas9-type" evidence="14">
    <location>
        <begin position="642"/>
        <end position="797"/>
    </location>
</feature>
<dbReference type="GO" id="GO:0003677">
    <property type="term" value="F:DNA binding"/>
    <property type="evidence" value="ECO:0007669"/>
    <property type="project" value="UniProtKB-UniRule"/>
</dbReference>
<dbReference type="GO" id="GO:0003723">
    <property type="term" value="F:RNA binding"/>
    <property type="evidence" value="ECO:0007669"/>
    <property type="project" value="UniProtKB-UniRule"/>
</dbReference>
<keyword evidence="10" id="KW-0464">Manganese</keyword>
<dbReference type="GO" id="GO:0051607">
    <property type="term" value="P:defense response to virus"/>
    <property type="evidence" value="ECO:0007669"/>
    <property type="project" value="UniProtKB-UniRule"/>
</dbReference>
<dbReference type="GO" id="GO:0004519">
    <property type="term" value="F:endonuclease activity"/>
    <property type="evidence" value="ECO:0007669"/>
    <property type="project" value="UniProtKB-UniRule"/>
</dbReference>
<evidence type="ECO:0000256" key="11">
    <source>
        <dbReference type="ARBA" id="ARBA00046380"/>
    </source>
</evidence>
<keyword evidence="8 12" id="KW-0051">Antiviral defense</keyword>
<keyword evidence="7 12" id="KW-0694">RNA-binding</keyword>
<gene>
    <name evidence="12 15" type="primary">cas9</name>
    <name evidence="15" type="ORF">PDESU_02798</name>
</gene>
<dbReference type="Gene3D" id="1.10.30.50">
    <property type="match status" value="1"/>
</dbReference>
<dbReference type="InterPro" id="IPR041383">
    <property type="entry name" value="RuvC_III"/>
</dbReference>
<keyword evidence="2 12" id="KW-0540">Nuclease</keyword>
<dbReference type="HAMAP" id="MF_01480">
    <property type="entry name" value="Cas9"/>
    <property type="match status" value="1"/>
</dbReference>
<dbReference type="EMBL" id="CAAHFG010000001">
    <property type="protein sequence ID" value="VGO14239.1"/>
    <property type="molecule type" value="Genomic_DNA"/>
</dbReference>
<dbReference type="Pfam" id="PF18470">
    <property type="entry name" value="Cas9_a"/>
    <property type="match status" value="1"/>
</dbReference>
<dbReference type="EC" id="3.1.-.-" evidence="12"/>